<dbReference type="RefSeq" id="WP_099999521.1">
    <property type="nucleotide sequence ID" value="NZ_CP017940.1"/>
</dbReference>
<keyword evidence="2" id="KW-1185">Reference proteome</keyword>
<evidence type="ECO:0000313" key="1">
    <source>
        <dbReference type="EMBL" id="PIO46323.1"/>
    </source>
</evidence>
<dbReference type="AlphaFoldDB" id="A0A2N9W3K5"/>
<dbReference type="EMBL" id="MZMT01000003">
    <property type="protein sequence ID" value="PIO46323.1"/>
    <property type="molecule type" value="Genomic_DNA"/>
</dbReference>
<sequence>MIKSFRNKALANLWRNGKSTIDARMHKRILVRLDRLDSVPMVEKMNLPGFDFHALKGFDPTRYTVHDGPWCITFTFEGGHAYAVDFEQYH</sequence>
<dbReference type="Gene3D" id="3.30.2310.20">
    <property type="entry name" value="RelE-like"/>
    <property type="match status" value="1"/>
</dbReference>
<dbReference type="OrthoDB" id="9801102at2"/>
<proteinExistence type="predicted"/>
<dbReference type="SUPFAM" id="SSF143011">
    <property type="entry name" value="RelE-like"/>
    <property type="match status" value="1"/>
</dbReference>
<accession>A0A2N9W3K5</accession>
<dbReference type="Proteomes" id="UP000232163">
    <property type="component" value="Unassembled WGS sequence"/>
</dbReference>
<protein>
    <submittedName>
        <fullName evidence="1">Plasmid maintenance system killer</fullName>
    </submittedName>
</protein>
<gene>
    <name evidence="1" type="ORF">B5P45_00500</name>
</gene>
<evidence type="ECO:0000313" key="2">
    <source>
        <dbReference type="Proteomes" id="UP000232163"/>
    </source>
</evidence>
<dbReference type="InterPro" id="IPR007711">
    <property type="entry name" value="HigB-1"/>
</dbReference>
<dbReference type="Pfam" id="PF05015">
    <property type="entry name" value="HigB-like_toxin"/>
    <property type="match status" value="1"/>
</dbReference>
<comment type="caution">
    <text evidence="1">The sequence shown here is derived from an EMBL/GenBank/DDBJ whole genome shotgun (WGS) entry which is preliminary data.</text>
</comment>
<reference evidence="1 2" key="1">
    <citation type="journal article" date="2017" name="Int J Environ Stud">
        <title>Does the Miocene-Pliocene relict legume Oxytropis triphylla form nitrogen-fixing nodules with a combination of bacterial strains?</title>
        <authorList>
            <person name="Safronova V."/>
            <person name="Belimov A."/>
            <person name="Sazanova A."/>
            <person name="Kuznetsova I."/>
            <person name="Popova J."/>
            <person name="Andronov E."/>
            <person name="Verkhozina A."/>
            <person name="Tikhonovich I."/>
        </authorList>
    </citation>
    <scope>NUCLEOTIDE SEQUENCE [LARGE SCALE GENOMIC DNA]</scope>
    <source>
        <strain evidence="1 2">Tri-38</strain>
    </source>
</reference>
<organism evidence="1 2">
    <name type="scientific">Phyllobacterium zundukense</name>
    <dbReference type="NCBI Taxonomy" id="1867719"/>
    <lineage>
        <taxon>Bacteria</taxon>
        <taxon>Pseudomonadati</taxon>
        <taxon>Pseudomonadota</taxon>
        <taxon>Alphaproteobacteria</taxon>
        <taxon>Hyphomicrobiales</taxon>
        <taxon>Phyllobacteriaceae</taxon>
        <taxon>Phyllobacterium</taxon>
    </lineage>
</organism>
<dbReference type="InterPro" id="IPR035093">
    <property type="entry name" value="RelE/ParE_toxin_dom_sf"/>
</dbReference>
<name>A0A2N9W3K5_9HYPH</name>